<feature type="domain" description="Secretion system C-terminal sorting" evidence="4">
    <location>
        <begin position="743"/>
        <end position="817"/>
    </location>
</feature>
<organism evidence="5 6">
    <name type="scientific">Aquimarina litoralis</name>
    <dbReference type="NCBI Taxonomy" id="584605"/>
    <lineage>
        <taxon>Bacteria</taxon>
        <taxon>Pseudomonadati</taxon>
        <taxon>Bacteroidota</taxon>
        <taxon>Flavobacteriia</taxon>
        <taxon>Flavobacteriales</taxon>
        <taxon>Flavobacteriaceae</taxon>
        <taxon>Aquimarina</taxon>
    </lineage>
</organism>
<dbReference type="Proteomes" id="UP001501758">
    <property type="component" value="Unassembled WGS sequence"/>
</dbReference>
<proteinExistence type="predicted"/>
<comment type="caution">
    <text evidence="5">The sequence shown here is derived from an EMBL/GenBank/DDBJ whole genome shotgun (WGS) entry which is preliminary data.</text>
</comment>
<feature type="domain" description="M23ase beta-sheet core" evidence="3">
    <location>
        <begin position="318"/>
        <end position="408"/>
    </location>
</feature>
<sequence length="824" mass="93280">MNIKKILFSFLFFIIGLNFYGQTLLYKNNNQLMSFDSFTGETRQKLSVDLVNSVQVSIDSKIYSSDFLKLKKSKTIETVFFMGLKNPYNEKEWIYIERPRFGKGFSLKSKNLLTNEVTMLYANSKQGIIGENGYSEGVINERKLAFIPVGWTNNKDEIYVEFRFFNSAFEHEGIGIFNLRTKKIRKIDLPFTYHQTPLVSPDREKLYFAASLQKNDNRVHGHSNWLLEFDLRNNKLKSILKDNKSVINLIGWKGSVSKRSQVSIYNKAPSTVYHLPWQDGLENVVSRHGTPPPPPGHNPSRAWTGRPFTGQHGQLATDYATNPSGDEIVAASGKGRVVYAQIDGSLTSGFGRLVIIEHPDGEETYYAHNKRFLVSVGQQVESGQPIAIEGTSGGSTGDHIHFEWRTNGGGLRLQRTFQDGGHPRRNFWYRANRGQNPSSDNESPVTSMTAVGGSIQSDDFTINFSDSDNIGVTGRYYQVLEKYGDTYLANRGNGFFNDNYGSFYSGYQKIGGSWSISNNHLLQSDISLDNTNLSSFLSQTSLRPYLYEFDARILSTSGPRKFGLHIMASDVRQSQRGNSYLIWFSGEDNKVRIYETINNRLYFRAIGDVSLNNLYANYKIEYNPLDGRVNVFRNNKQVLSWQDTTPIKTGSGISYRTNSTRVEFDDLKVYKQRSSSAKITVGSSNINDARTRNVKIKSLARDKAGNWSKRGNLDVVVTTNRSQSTNLSTTPEELRRSALGFTVYPNPINGSNFYIQHKGDVDSDLDVTILDLTGKKVLERHFDYHLQDVELIDLSKEASLLKSGQYFIKITTDDTQEIISVIKK</sequence>
<evidence type="ECO:0000313" key="6">
    <source>
        <dbReference type="Proteomes" id="UP001501758"/>
    </source>
</evidence>
<dbReference type="InterPro" id="IPR011055">
    <property type="entry name" value="Dup_hybrid_motif"/>
</dbReference>
<dbReference type="CDD" id="cd12797">
    <property type="entry name" value="M23_peptidase"/>
    <property type="match status" value="1"/>
</dbReference>
<name>A0ABP3U7I7_9FLAO</name>
<evidence type="ECO:0000259" key="4">
    <source>
        <dbReference type="Pfam" id="PF18962"/>
    </source>
</evidence>
<evidence type="ECO:0008006" key="7">
    <source>
        <dbReference type="Google" id="ProtNLM"/>
    </source>
</evidence>
<dbReference type="InterPro" id="IPR016047">
    <property type="entry name" value="M23ase_b-sheet_dom"/>
</dbReference>
<dbReference type="PANTHER" id="PTHR21666:SF270">
    <property type="entry name" value="MUREIN HYDROLASE ACTIVATOR ENVC"/>
    <property type="match status" value="1"/>
</dbReference>
<gene>
    <name evidence="5" type="ORF">GCM10009430_32440</name>
</gene>
<dbReference type="PANTHER" id="PTHR21666">
    <property type="entry name" value="PEPTIDASE-RELATED"/>
    <property type="match status" value="1"/>
</dbReference>
<reference evidence="6" key="1">
    <citation type="journal article" date="2019" name="Int. J. Syst. Evol. Microbiol.">
        <title>The Global Catalogue of Microorganisms (GCM) 10K type strain sequencing project: providing services to taxonomists for standard genome sequencing and annotation.</title>
        <authorList>
            <consortium name="The Broad Institute Genomics Platform"/>
            <consortium name="The Broad Institute Genome Sequencing Center for Infectious Disease"/>
            <person name="Wu L."/>
            <person name="Ma J."/>
        </authorList>
    </citation>
    <scope>NUCLEOTIDE SEQUENCE [LARGE SCALE GENOMIC DNA]</scope>
    <source>
        <strain evidence="6">JCM 15974</strain>
    </source>
</reference>
<evidence type="ECO:0000256" key="2">
    <source>
        <dbReference type="SAM" id="MobiDB-lite"/>
    </source>
</evidence>
<keyword evidence="6" id="KW-1185">Reference proteome</keyword>
<dbReference type="Gene3D" id="2.60.120.560">
    <property type="entry name" value="Exo-inulinase, domain 1"/>
    <property type="match status" value="1"/>
</dbReference>
<dbReference type="SUPFAM" id="SSF51261">
    <property type="entry name" value="Duplicated hybrid motif"/>
    <property type="match status" value="1"/>
</dbReference>
<dbReference type="Gene3D" id="2.70.70.10">
    <property type="entry name" value="Glucose Permease (Domain IIA)"/>
    <property type="match status" value="1"/>
</dbReference>
<feature type="region of interest" description="Disordered" evidence="2">
    <location>
        <begin position="284"/>
        <end position="311"/>
    </location>
</feature>
<dbReference type="InterPro" id="IPR050570">
    <property type="entry name" value="Cell_wall_metabolism_enzyme"/>
</dbReference>
<keyword evidence="1" id="KW-0732">Signal</keyword>
<dbReference type="Pfam" id="PF01551">
    <property type="entry name" value="Peptidase_M23"/>
    <property type="match status" value="1"/>
</dbReference>
<protein>
    <recommendedName>
        <fullName evidence="7">Por secretion system C-terminal sorting domain-containing protein</fullName>
    </recommendedName>
</protein>
<evidence type="ECO:0000256" key="1">
    <source>
        <dbReference type="ARBA" id="ARBA00022729"/>
    </source>
</evidence>
<evidence type="ECO:0000259" key="3">
    <source>
        <dbReference type="Pfam" id="PF01551"/>
    </source>
</evidence>
<evidence type="ECO:0000313" key="5">
    <source>
        <dbReference type="EMBL" id="GAA0725982.1"/>
    </source>
</evidence>
<accession>A0ABP3U7I7</accession>
<dbReference type="EMBL" id="BAAAGE010000003">
    <property type="protein sequence ID" value="GAA0725982.1"/>
    <property type="molecule type" value="Genomic_DNA"/>
</dbReference>
<dbReference type="NCBIfam" id="TIGR04183">
    <property type="entry name" value="Por_Secre_tail"/>
    <property type="match status" value="1"/>
</dbReference>
<dbReference type="InterPro" id="IPR026444">
    <property type="entry name" value="Secre_tail"/>
</dbReference>
<dbReference type="Pfam" id="PF18962">
    <property type="entry name" value="Por_Secre_tail"/>
    <property type="match status" value="1"/>
</dbReference>